<proteinExistence type="predicted"/>
<protein>
    <recommendedName>
        <fullName evidence="4">Transposase domain-containing protein</fullName>
    </recommendedName>
</protein>
<sequence>MQAESMSACDDNDNRENNLPNLNEDDAEDLGYSYYSDSSTTDDSSVEANENVNDDNLCQDIAAWATEHKNTRAALNDSSNTQFWPILCSVDNFKPFIVALFCGIGKPNSVQEYLSEFLEELQNLLANGISYEEKNGEVKVQAFVCDAPARTFLKCTIAHNGYYGCERCTIKGTWMGRVVFNITDINNLSSMFQSQFEQSCNSSFCCHTENCFIPKVTCDMAWVISYSALL</sequence>
<dbReference type="EMBL" id="CACVKT020009708">
    <property type="protein sequence ID" value="CAC5423105.1"/>
    <property type="molecule type" value="Genomic_DNA"/>
</dbReference>
<dbReference type="PANTHER" id="PTHR33053">
    <property type="entry name" value="PROTEIN, PUTATIVE-RELATED"/>
    <property type="match status" value="1"/>
</dbReference>
<feature type="compositionally biased region" description="Low complexity" evidence="1">
    <location>
        <begin position="30"/>
        <end position="43"/>
    </location>
</feature>
<evidence type="ECO:0000256" key="1">
    <source>
        <dbReference type="SAM" id="MobiDB-lite"/>
    </source>
</evidence>
<organism evidence="2 3">
    <name type="scientific">Mytilus coruscus</name>
    <name type="common">Sea mussel</name>
    <dbReference type="NCBI Taxonomy" id="42192"/>
    <lineage>
        <taxon>Eukaryota</taxon>
        <taxon>Metazoa</taxon>
        <taxon>Spiralia</taxon>
        <taxon>Lophotrochozoa</taxon>
        <taxon>Mollusca</taxon>
        <taxon>Bivalvia</taxon>
        <taxon>Autobranchia</taxon>
        <taxon>Pteriomorphia</taxon>
        <taxon>Mytilida</taxon>
        <taxon>Mytiloidea</taxon>
        <taxon>Mytilidae</taxon>
        <taxon>Mytilinae</taxon>
        <taxon>Mytilus</taxon>
    </lineage>
</organism>
<evidence type="ECO:0000313" key="2">
    <source>
        <dbReference type="EMBL" id="CAC5423105.1"/>
    </source>
</evidence>
<accession>A0A6J8EUC9</accession>
<keyword evidence="3" id="KW-1185">Reference proteome</keyword>
<name>A0A6J8EUC9_MYTCO</name>
<feature type="region of interest" description="Disordered" evidence="1">
    <location>
        <begin position="1"/>
        <end position="52"/>
    </location>
</feature>
<evidence type="ECO:0000313" key="3">
    <source>
        <dbReference type="Proteomes" id="UP000507470"/>
    </source>
</evidence>
<evidence type="ECO:0008006" key="4">
    <source>
        <dbReference type="Google" id="ProtNLM"/>
    </source>
</evidence>
<dbReference type="OrthoDB" id="10036512at2759"/>
<reference evidence="2 3" key="1">
    <citation type="submission" date="2020-06" db="EMBL/GenBank/DDBJ databases">
        <authorList>
            <person name="Li R."/>
            <person name="Bekaert M."/>
        </authorList>
    </citation>
    <scope>NUCLEOTIDE SEQUENCE [LARGE SCALE GENOMIC DNA]</scope>
    <source>
        <strain evidence="3">wild</strain>
    </source>
</reference>
<gene>
    <name evidence="2" type="ORF">MCOR_55107</name>
</gene>
<dbReference type="PANTHER" id="PTHR33053:SF26">
    <property type="entry name" value="TRANSPOSASE DOMAIN-CONTAINING PROTEIN"/>
    <property type="match status" value="1"/>
</dbReference>
<dbReference type="AlphaFoldDB" id="A0A6J8EUC9"/>
<dbReference type="Proteomes" id="UP000507470">
    <property type="component" value="Unassembled WGS sequence"/>
</dbReference>